<dbReference type="Pfam" id="PF00923">
    <property type="entry name" value="TAL_FSA"/>
    <property type="match status" value="1"/>
</dbReference>
<proteinExistence type="predicted"/>
<organism evidence="2">
    <name type="scientific">mine drainage metagenome</name>
    <dbReference type="NCBI Taxonomy" id="410659"/>
    <lineage>
        <taxon>unclassified sequences</taxon>
        <taxon>metagenomes</taxon>
        <taxon>ecological metagenomes</taxon>
    </lineage>
</organism>
<evidence type="ECO:0000313" key="2">
    <source>
        <dbReference type="EMBL" id="CBI10999.1"/>
    </source>
</evidence>
<dbReference type="EMBL" id="CABR01000115">
    <property type="protein sequence ID" value="CBI10999.1"/>
    <property type="molecule type" value="Genomic_DNA"/>
</dbReference>
<dbReference type="InterPro" id="IPR001585">
    <property type="entry name" value="TAL/FSA"/>
</dbReference>
<comment type="caution">
    <text evidence="2">The sequence shown here is derived from an EMBL/GenBank/DDBJ whole genome shotgun (WGS) entry which is preliminary data.</text>
</comment>
<gene>
    <name evidence="2" type="ORF">CARN7_1803</name>
</gene>
<dbReference type="SUPFAM" id="SSF51569">
    <property type="entry name" value="Aldolase"/>
    <property type="match status" value="1"/>
</dbReference>
<reference evidence="2" key="1">
    <citation type="submission" date="2009-10" db="EMBL/GenBank/DDBJ databases">
        <title>Diversity of trophic interactions inside an arsenic-rich microbial ecosystem.</title>
        <authorList>
            <person name="Bertin P.N."/>
            <person name="Heinrich-Salmeron A."/>
            <person name="Pelletier E."/>
            <person name="Goulhen-Chollet F."/>
            <person name="Arsene-Ploetze F."/>
            <person name="Gallien S."/>
            <person name="Calteau A."/>
            <person name="Vallenet D."/>
            <person name="Casiot C."/>
            <person name="Chane-Woon-Ming B."/>
            <person name="Giloteaux L."/>
            <person name="Barakat M."/>
            <person name="Bonnefoy V."/>
            <person name="Bruneel O."/>
            <person name="Chandler M."/>
            <person name="Cleiss J."/>
            <person name="Duran R."/>
            <person name="Elbaz-Poulichet F."/>
            <person name="Fonknechten N."/>
            <person name="Lauga B."/>
            <person name="Mornico D."/>
            <person name="Ortet P."/>
            <person name="Schaeffer C."/>
            <person name="Siguier P."/>
            <person name="Alexander Thil Smith A."/>
            <person name="Van Dorsselaer A."/>
            <person name="Weissenbach J."/>
            <person name="Medigue C."/>
            <person name="Le Paslier D."/>
        </authorList>
    </citation>
    <scope>NUCLEOTIDE SEQUENCE</scope>
</reference>
<protein>
    <submittedName>
        <fullName evidence="2">Transaldolase</fullName>
    </submittedName>
</protein>
<keyword evidence="1" id="KW-0704">Schiff base</keyword>
<sequence length="72" mass="8032">MTGLTSNLTIFDHAIQDGDFYDDAIRQKTLDGKTGEALFFELALEDLMQAADLLRPVHDATKGVHQLARQSR</sequence>
<name>E6QUS6_9ZZZZ</name>
<accession>E6QUS6</accession>
<dbReference type="GO" id="GO:0005975">
    <property type="term" value="P:carbohydrate metabolic process"/>
    <property type="evidence" value="ECO:0007669"/>
    <property type="project" value="InterPro"/>
</dbReference>
<dbReference type="Gene3D" id="3.20.20.70">
    <property type="entry name" value="Aldolase class I"/>
    <property type="match status" value="1"/>
</dbReference>
<dbReference type="AlphaFoldDB" id="E6QUS6"/>
<evidence type="ECO:0000256" key="1">
    <source>
        <dbReference type="ARBA" id="ARBA00023270"/>
    </source>
</evidence>
<dbReference type="InterPro" id="IPR013785">
    <property type="entry name" value="Aldolase_TIM"/>
</dbReference>